<organism evidence="12 13">
    <name type="scientific">Sphaerosporella brunnea</name>
    <dbReference type="NCBI Taxonomy" id="1250544"/>
    <lineage>
        <taxon>Eukaryota</taxon>
        <taxon>Fungi</taxon>
        <taxon>Dikarya</taxon>
        <taxon>Ascomycota</taxon>
        <taxon>Pezizomycotina</taxon>
        <taxon>Pezizomycetes</taxon>
        <taxon>Pezizales</taxon>
        <taxon>Pyronemataceae</taxon>
        <taxon>Sphaerosporella</taxon>
    </lineage>
</organism>
<keyword evidence="5" id="KW-0677">Repeat</keyword>
<evidence type="ECO:0000256" key="6">
    <source>
        <dbReference type="ARBA" id="ARBA00022792"/>
    </source>
</evidence>
<dbReference type="Gene3D" id="1.50.40.10">
    <property type="entry name" value="Mitochondrial carrier domain"/>
    <property type="match status" value="1"/>
</dbReference>
<dbReference type="Proteomes" id="UP000326924">
    <property type="component" value="Unassembled WGS sequence"/>
</dbReference>
<keyword evidence="9 10" id="KW-0472">Membrane</keyword>
<keyword evidence="4 10" id="KW-0812">Transmembrane</keyword>
<dbReference type="GO" id="GO:0055085">
    <property type="term" value="P:transmembrane transport"/>
    <property type="evidence" value="ECO:0007669"/>
    <property type="project" value="InterPro"/>
</dbReference>
<dbReference type="Pfam" id="PF00153">
    <property type="entry name" value="Mito_carr"/>
    <property type="match status" value="3"/>
</dbReference>
<dbReference type="InParanoid" id="A0A5J5ESS3"/>
<sequence>MAKEKHAPFWFGGSASCMAAVCTHPLDLVKVRLQTAGKLSPGMAKTAINILEREGIRGLYSGLSASLLRQVTYSTTRFGAYDAIKNVMTPPGGQQPGFATLVFISFGAGAIGGLAGNSADIINVRMQQDLANPPEKRRNYKNAFDGLVRMMREEGPTAMFRGVWPNILRAGLMTASQLATYDQAKALLLKLPFFEDGVTTHFSASLLSGLIATTICSPVDVIKTRVMSSHDAQGILHLLTDITKHEGLKWVFRGWVPSFMRLGPQTILTFVALEQHKRVWRWLNEEKHSEAAI</sequence>
<comment type="similarity">
    <text evidence="2 11">Belongs to the mitochondrial carrier (TC 2.A.29) family.</text>
</comment>
<comment type="subcellular location">
    <subcellularLocation>
        <location evidence="1">Mitochondrion inner membrane</location>
        <topology evidence="1">Multi-pass membrane protein</topology>
    </subcellularLocation>
</comment>
<feature type="repeat" description="Solcar" evidence="10">
    <location>
        <begin position="96"/>
        <end position="187"/>
    </location>
</feature>
<keyword evidence="7" id="KW-1133">Transmembrane helix</keyword>
<dbReference type="EMBL" id="VXIS01000139">
    <property type="protein sequence ID" value="KAA8901933.1"/>
    <property type="molecule type" value="Genomic_DNA"/>
</dbReference>
<evidence type="ECO:0000313" key="13">
    <source>
        <dbReference type="Proteomes" id="UP000326924"/>
    </source>
</evidence>
<keyword evidence="8" id="KW-0496">Mitochondrion</keyword>
<name>A0A5J5ESS3_9PEZI</name>
<comment type="caution">
    <text evidence="12">The sequence shown here is derived from an EMBL/GenBank/DDBJ whole genome shotgun (WGS) entry which is preliminary data.</text>
</comment>
<dbReference type="PROSITE" id="PS51257">
    <property type="entry name" value="PROKAR_LIPOPROTEIN"/>
    <property type="match status" value="1"/>
</dbReference>
<keyword evidence="3 11" id="KW-0813">Transport</keyword>
<evidence type="ECO:0000256" key="9">
    <source>
        <dbReference type="ARBA" id="ARBA00023136"/>
    </source>
</evidence>
<dbReference type="FunCoup" id="A0A5J5ESS3">
    <property type="interactions" value="940"/>
</dbReference>
<keyword evidence="13" id="KW-1185">Reference proteome</keyword>
<dbReference type="InterPro" id="IPR018108">
    <property type="entry name" value="MCP_transmembrane"/>
</dbReference>
<evidence type="ECO:0000256" key="7">
    <source>
        <dbReference type="ARBA" id="ARBA00022989"/>
    </source>
</evidence>
<evidence type="ECO:0000256" key="10">
    <source>
        <dbReference type="PROSITE-ProRule" id="PRU00282"/>
    </source>
</evidence>
<accession>A0A5J5ESS3</accession>
<reference evidence="12 13" key="1">
    <citation type="submission" date="2019-09" db="EMBL/GenBank/DDBJ databases">
        <title>Draft genome of the ectomycorrhizal ascomycete Sphaerosporella brunnea.</title>
        <authorList>
            <consortium name="DOE Joint Genome Institute"/>
            <person name="Benucci G.M."/>
            <person name="Marozzi G."/>
            <person name="Antonielli L."/>
            <person name="Sanchez S."/>
            <person name="Marco P."/>
            <person name="Wang X."/>
            <person name="Falini L.B."/>
            <person name="Barry K."/>
            <person name="Haridas S."/>
            <person name="Lipzen A."/>
            <person name="Labutti K."/>
            <person name="Grigoriev I.V."/>
            <person name="Murat C."/>
            <person name="Martin F."/>
            <person name="Albertini E."/>
            <person name="Donnini D."/>
            <person name="Bonito G."/>
        </authorList>
    </citation>
    <scope>NUCLEOTIDE SEQUENCE [LARGE SCALE GENOMIC DNA]</scope>
    <source>
        <strain evidence="12 13">Sb_GMNB300</strain>
    </source>
</reference>
<evidence type="ECO:0000256" key="11">
    <source>
        <dbReference type="RuleBase" id="RU000488"/>
    </source>
</evidence>
<feature type="repeat" description="Solcar" evidence="10">
    <location>
        <begin position="196"/>
        <end position="279"/>
    </location>
</feature>
<dbReference type="PANTHER" id="PTHR45618">
    <property type="entry name" value="MITOCHONDRIAL DICARBOXYLATE CARRIER-RELATED"/>
    <property type="match status" value="1"/>
</dbReference>
<dbReference type="PROSITE" id="PS50920">
    <property type="entry name" value="SOLCAR"/>
    <property type="match status" value="3"/>
</dbReference>
<dbReference type="AlphaFoldDB" id="A0A5J5ESS3"/>
<evidence type="ECO:0000256" key="3">
    <source>
        <dbReference type="ARBA" id="ARBA00022448"/>
    </source>
</evidence>
<dbReference type="SUPFAM" id="SSF103506">
    <property type="entry name" value="Mitochondrial carrier"/>
    <property type="match status" value="1"/>
</dbReference>
<evidence type="ECO:0000313" key="12">
    <source>
        <dbReference type="EMBL" id="KAA8901933.1"/>
    </source>
</evidence>
<dbReference type="FunFam" id="1.50.40.10:FF:000107">
    <property type="entry name" value="Mitochondrial dicarboxylate carrier"/>
    <property type="match status" value="1"/>
</dbReference>
<keyword evidence="6" id="KW-0999">Mitochondrion inner membrane</keyword>
<gene>
    <name evidence="12" type="ORF">FN846DRAFT_899515</name>
</gene>
<evidence type="ECO:0000256" key="5">
    <source>
        <dbReference type="ARBA" id="ARBA00022737"/>
    </source>
</evidence>
<dbReference type="InterPro" id="IPR050391">
    <property type="entry name" value="Mito_Metabolite_Transporter"/>
</dbReference>
<protein>
    <submittedName>
        <fullName evidence="12">Mitochondrial carrier domain-containing protein</fullName>
    </submittedName>
</protein>
<dbReference type="GO" id="GO:0005743">
    <property type="term" value="C:mitochondrial inner membrane"/>
    <property type="evidence" value="ECO:0007669"/>
    <property type="project" value="UniProtKB-SubCell"/>
</dbReference>
<dbReference type="InterPro" id="IPR023395">
    <property type="entry name" value="MCP_dom_sf"/>
</dbReference>
<evidence type="ECO:0000256" key="4">
    <source>
        <dbReference type="ARBA" id="ARBA00022692"/>
    </source>
</evidence>
<evidence type="ECO:0000256" key="2">
    <source>
        <dbReference type="ARBA" id="ARBA00006375"/>
    </source>
</evidence>
<proteinExistence type="inferred from homology"/>
<dbReference type="InterPro" id="IPR002067">
    <property type="entry name" value="MCP"/>
</dbReference>
<dbReference type="OrthoDB" id="448427at2759"/>
<feature type="repeat" description="Solcar" evidence="10">
    <location>
        <begin position="7"/>
        <end position="87"/>
    </location>
</feature>
<evidence type="ECO:0000256" key="8">
    <source>
        <dbReference type="ARBA" id="ARBA00023128"/>
    </source>
</evidence>
<evidence type="ECO:0000256" key="1">
    <source>
        <dbReference type="ARBA" id="ARBA00004448"/>
    </source>
</evidence>
<dbReference type="PRINTS" id="PR00784">
    <property type="entry name" value="MTUNCOUPLING"/>
</dbReference>